<dbReference type="Proteomes" id="UP000837932">
    <property type="component" value="Unassembled WGS sequence"/>
</dbReference>
<evidence type="ECO:0000256" key="1">
    <source>
        <dbReference type="ARBA" id="ARBA00022741"/>
    </source>
</evidence>
<evidence type="ECO:0000313" key="5">
    <source>
        <dbReference type="EMBL" id="CAH0995640.1"/>
    </source>
</evidence>
<evidence type="ECO:0000313" key="6">
    <source>
        <dbReference type="Proteomes" id="UP000837932"/>
    </source>
</evidence>
<dbReference type="GO" id="GO:0017168">
    <property type="term" value="F:5-oxoprolinase (ATP-hydrolyzing) activity"/>
    <property type="evidence" value="ECO:0007669"/>
    <property type="project" value="UniProtKB-EC"/>
</dbReference>
<dbReference type="PANTHER" id="PTHR43309">
    <property type="entry name" value="5-OXOPROLINASE SUBUNIT C"/>
    <property type="match status" value="1"/>
</dbReference>
<dbReference type="EMBL" id="CAKLPY010000001">
    <property type="protein sequence ID" value="CAH0995640.1"/>
    <property type="molecule type" value="Genomic_DNA"/>
</dbReference>
<comment type="caution">
    <text evidence="5">The sequence shown here is derived from an EMBL/GenBank/DDBJ whole genome shotgun (WGS) entry which is preliminary data.</text>
</comment>
<dbReference type="PANTHER" id="PTHR43309:SF5">
    <property type="entry name" value="5-OXOPROLINASE SUBUNIT C"/>
    <property type="match status" value="1"/>
</dbReference>
<evidence type="ECO:0000256" key="3">
    <source>
        <dbReference type="ARBA" id="ARBA00022840"/>
    </source>
</evidence>
<dbReference type="Gene3D" id="2.40.100.10">
    <property type="entry name" value="Cyclophilin-like"/>
    <property type="match status" value="1"/>
</dbReference>
<dbReference type="InterPro" id="IPR003778">
    <property type="entry name" value="CT_A_B"/>
</dbReference>
<gene>
    <name evidence="5" type="primary">pxpC</name>
    <name evidence="5" type="ORF">EMA8858_01765</name>
</gene>
<evidence type="ECO:0000256" key="2">
    <source>
        <dbReference type="ARBA" id="ARBA00022801"/>
    </source>
</evidence>
<dbReference type="EC" id="3.5.2.9" evidence="5"/>
<accession>A0ABN8EUJ3</accession>
<keyword evidence="6" id="KW-1185">Reference proteome</keyword>
<dbReference type="InterPro" id="IPR029000">
    <property type="entry name" value="Cyclophilin-like_dom_sf"/>
</dbReference>
<feature type="domain" description="Carboxyltransferase" evidence="4">
    <location>
        <begin position="37"/>
        <end position="289"/>
    </location>
</feature>
<protein>
    <submittedName>
        <fullName evidence="5">5-oxoprolinase subunit C</fullName>
        <ecNumber evidence="5">3.5.2.9</ecNumber>
    </submittedName>
</protein>
<organism evidence="5 6">
    <name type="scientific">Emticicia aquatica</name>
    <dbReference type="NCBI Taxonomy" id="1681835"/>
    <lineage>
        <taxon>Bacteria</taxon>
        <taxon>Pseudomonadati</taxon>
        <taxon>Bacteroidota</taxon>
        <taxon>Cytophagia</taxon>
        <taxon>Cytophagales</taxon>
        <taxon>Leadbetterellaceae</taxon>
        <taxon>Emticicia</taxon>
    </lineage>
</organism>
<dbReference type="Pfam" id="PF02626">
    <property type="entry name" value="CT_A_B"/>
    <property type="match status" value="2"/>
</dbReference>
<reference evidence="5" key="1">
    <citation type="submission" date="2021-12" db="EMBL/GenBank/DDBJ databases">
        <authorList>
            <person name="Rodrigo-Torres L."/>
            <person name="Arahal R. D."/>
            <person name="Lucena T."/>
        </authorList>
    </citation>
    <scope>NUCLEOTIDE SEQUENCE</scope>
    <source>
        <strain evidence="5">CECT 8858</strain>
    </source>
</reference>
<proteinExistence type="predicted"/>
<evidence type="ECO:0000259" key="4">
    <source>
        <dbReference type="SMART" id="SM00797"/>
    </source>
</evidence>
<keyword evidence="3" id="KW-0067">ATP-binding</keyword>
<name>A0ABN8EUJ3_9BACT</name>
<dbReference type="SMART" id="SM00797">
    <property type="entry name" value="AHS2"/>
    <property type="match status" value="1"/>
</dbReference>
<keyword evidence="2 5" id="KW-0378">Hydrolase</keyword>
<keyword evidence="1" id="KW-0547">Nucleotide-binding</keyword>
<dbReference type="InterPro" id="IPR052708">
    <property type="entry name" value="PxpC"/>
</dbReference>
<sequence length="303" mass="34068">MLVSTKDLFLKKNIKLKLLKKGLLSTFQDLGKNGLRHLGVNPSGAMDKYAVRLINILLQNNESESVLEMHFPASEILFEENCTIIIGGADFMPTIDNQAIANWKAINVTIGSILKFNKKVAGNRVYLGVKGGFGSPKVENKFLPYLGNSMYESKIFLKSSKTPHIRFTLGNEYEFLTKNSKQNIENQLFTITKNSNRMGFRMNTEPLKLDKAIELVSSAVDFGTIQLLPDGQIIILMADHQTSGGYPRIGNIISVDLPYLAQLDFNDSFKLQLISIEKAEDLLISQERDIQKLKESIKFFNNI</sequence>